<dbReference type="RefSeq" id="WP_147851778.1">
    <property type="nucleotide sequence ID" value="NZ_VDUZ01000064.1"/>
</dbReference>
<comment type="caution">
    <text evidence="1">The sequence shown here is derived from an EMBL/GenBank/DDBJ whole genome shotgun (WGS) entry which is preliminary data.</text>
</comment>
<dbReference type="AlphaFoldDB" id="A0A5C8P9Y7"/>
<reference evidence="1 2" key="1">
    <citation type="submission" date="2019-06" db="EMBL/GenBank/DDBJ databases">
        <title>New taxonomy in bacterial strain CC-CFT640, isolated from vineyard.</title>
        <authorList>
            <person name="Lin S.-Y."/>
            <person name="Tsai C.-F."/>
            <person name="Young C.-C."/>
        </authorList>
    </citation>
    <scope>NUCLEOTIDE SEQUENCE [LARGE SCALE GENOMIC DNA]</scope>
    <source>
        <strain evidence="1 2">CC-CFT640</strain>
    </source>
</reference>
<accession>A0A5C8P9Y7</accession>
<dbReference type="Proteomes" id="UP000321638">
    <property type="component" value="Unassembled WGS sequence"/>
</dbReference>
<dbReference type="EMBL" id="VDUZ01000064">
    <property type="protein sequence ID" value="TXL70167.1"/>
    <property type="molecule type" value="Genomic_DNA"/>
</dbReference>
<protein>
    <submittedName>
        <fullName evidence="1">Uncharacterized protein</fullName>
    </submittedName>
</protein>
<name>A0A5C8P9Y7_9HYPH</name>
<evidence type="ECO:0000313" key="1">
    <source>
        <dbReference type="EMBL" id="TXL70167.1"/>
    </source>
</evidence>
<organism evidence="1 2">
    <name type="scientific">Vineibacter terrae</name>
    <dbReference type="NCBI Taxonomy" id="2586908"/>
    <lineage>
        <taxon>Bacteria</taxon>
        <taxon>Pseudomonadati</taxon>
        <taxon>Pseudomonadota</taxon>
        <taxon>Alphaproteobacteria</taxon>
        <taxon>Hyphomicrobiales</taxon>
        <taxon>Vineibacter</taxon>
    </lineage>
</organism>
<keyword evidence="2" id="KW-1185">Reference proteome</keyword>
<dbReference type="OrthoDB" id="9851255at2"/>
<proteinExistence type="predicted"/>
<evidence type="ECO:0000313" key="2">
    <source>
        <dbReference type="Proteomes" id="UP000321638"/>
    </source>
</evidence>
<gene>
    <name evidence="1" type="ORF">FHP25_35625</name>
</gene>
<sequence>MAQAPLVRPRGIYGDPPRARIGAYGGIGLFGQVDTTADGVVYFIQAIVLRGPDSLAPAIRHARDAHRYMIVSAAEFARRRGQWLFRLHGVQAGPEFRAHADRLARTIGIVGSGMAIEPDYEVALVVPKVLA</sequence>